<reference evidence="4" key="1">
    <citation type="journal article" date="2019" name="Int. J. Syst. Evol. Microbiol.">
        <title>The Global Catalogue of Microorganisms (GCM) 10K type strain sequencing project: providing services to taxonomists for standard genome sequencing and annotation.</title>
        <authorList>
            <consortium name="The Broad Institute Genomics Platform"/>
            <consortium name="The Broad Institute Genome Sequencing Center for Infectious Disease"/>
            <person name="Wu L."/>
            <person name="Ma J."/>
        </authorList>
    </citation>
    <scope>NUCLEOTIDE SEQUENCE [LARGE SCALE GENOMIC DNA]</scope>
    <source>
        <strain evidence="4">CCUG 43114</strain>
    </source>
</reference>
<keyword evidence="2" id="KW-0812">Transmembrane</keyword>
<organism evidence="3 4">
    <name type="scientific">Aquipuribacter nitratireducens</name>
    <dbReference type="NCBI Taxonomy" id="650104"/>
    <lineage>
        <taxon>Bacteria</taxon>
        <taxon>Bacillati</taxon>
        <taxon>Actinomycetota</taxon>
        <taxon>Actinomycetes</taxon>
        <taxon>Micrococcales</taxon>
        <taxon>Intrasporangiaceae</taxon>
        <taxon>Aquipuribacter</taxon>
    </lineage>
</organism>
<name>A0ABW0GTY3_9MICO</name>
<evidence type="ECO:0000256" key="1">
    <source>
        <dbReference type="SAM" id="MobiDB-lite"/>
    </source>
</evidence>
<protein>
    <submittedName>
        <fullName evidence="3">Uncharacterized protein</fullName>
    </submittedName>
</protein>
<feature type="region of interest" description="Disordered" evidence="1">
    <location>
        <begin position="117"/>
        <end position="156"/>
    </location>
</feature>
<evidence type="ECO:0000313" key="3">
    <source>
        <dbReference type="EMBL" id="MFC5382381.1"/>
    </source>
</evidence>
<keyword evidence="4" id="KW-1185">Reference proteome</keyword>
<comment type="caution">
    <text evidence="3">The sequence shown here is derived from an EMBL/GenBank/DDBJ whole genome shotgun (WGS) entry which is preliminary data.</text>
</comment>
<dbReference type="EMBL" id="JBHSLD010000026">
    <property type="protein sequence ID" value="MFC5382381.1"/>
    <property type="molecule type" value="Genomic_DNA"/>
</dbReference>
<evidence type="ECO:0000256" key="2">
    <source>
        <dbReference type="SAM" id="Phobius"/>
    </source>
</evidence>
<feature type="region of interest" description="Disordered" evidence="1">
    <location>
        <begin position="1"/>
        <end position="33"/>
    </location>
</feature>
<proteinExistence type="predicted"/>
<dbReference type="RefSeq" id="WP_340271632.1">
    <property type="nucleotide sequence ID" value="NZ_JBBEOG010000013.1"/>
</dbReference>
<feature type="transmembrane region" description="Helical" evidence="2">
    <location>
        <begin position="37"/>
        <end position="59"/>
    </location>
</feature>
<evidence type="ECO:0000313" key="4">
    <source>
        <dbReference type="Proteomes" id="UP001596122"/>
    </source>
</evidence>
<accession>A0ABW0GTY3</accession>
<feature type="compositionally biased region" description="Pro residues" evidence="1">
    <location>
        <begin position="16"/>
        <end position="25"/>
    </location>
</feature>
<gene>
    <name evidence="3" type="ORF">ACFPJ6_16570</name>
</gene>
<sequence length="284" mass="28074">MSTQPFGQPGPIGGPSTPPPPPPPVADEAPSGSRKTVVIAVAAGVAALGVLGAGAALVLTGAGGADGEASGVVPPASVAPVEPSATATAAPASPLPTAVIKGRNVFVPLVEEGEAASGAGTEAATAPPATSGSTTSTGALPGSTTAPTSAPTSGTGFTPLPVVEYIEVTVTETVKGDPVPGPTATETVTAPAVEVPVPGATFERLRVVVEARDVLADDGVTVIGTEYPADFYVDKVLYEDVLPEDPAFGEKEEFIYVSYSPSEQKLLFSYGSALFSVVVPVTTP</sequence>
<keyword evidence="2" id="KW-1133">Transmembrane helix</keyword>
<keyword evidence="2" id="KW-0472">Membrane</keyword>
<dbReference type="Proteomes" id="UP001596122">
    <property type="component" value="Unassembled WGS sequence"/>
</dbReference>